<gene>
    <name evidence="3" type="ORF">SAMN04324258_2013</name>
</gene>
<evidence type="ECO:0000256" key="1">
    <source>
        <dbReference type="SAM" id="MobiDB-lite"/>
    </source>
</evidence>
<dbReference type="InterPro" id="IPR052179">
    <property type="entry name" value="DD-CPase-like"/>
</dbReference>
<dbReference type="InterPro" id="IPR003709">
    <property type="entry name" value="VanY-like_core_dom"/>
</dbReference>
<evidence type="ECO:0000313" key="4">
    <source>
        <dbReference type="Proteomes" id="UP000189777"/>
    </source>
</evidence>
<evidence type="ECO:0000313" key="3">
    <source>
        <dbReference type="EMBL" id="SKC60857.1"/>
    </source>
</evidence>
<dbReference type="EMBL" id="FUZQ01000003">
    <property type="protein sequence ID" value="SKC60857.1"/>
    <property type="molecule type" value="Genomic_DNA"/>
</dbReference>
<feature type="compositionally biased region" description="Low complexity" evidence="1">
    <location>
        <begin position="98"/>
        <end position="113"/>
    </location>
</feature>
<dbReference type="PANTHER" id="PTHR34385">
    <property type="entry name" value="D-ALANYL-D-ALANINE CARBOXYPEPTIDASE"/>
    <property type="match status" value="1"/>
</dbReference>
<feature type="compositionally biased region" description="Low complexity" evidence="1">
    <location>
        <begin position="1"/>
        <end position="18"/>
    </location>
</feature>
<dbReference type="CDD" id="cd14814">
    <property type="entry name" value="Peptidase_M15"/>
    <property type="match status" value="1"/>
</dbReference>
<dbReference type="AlphaFoldDB" id="A0A1T5KB17"/>
<dbReference type="InterPro" id="IPR009045">
    <property type="entry name" value="Zn_M74/Hedgehog-like"/>
</dbReference>
<dbReference type="SUPFAM" id="SSF55166">
    <property type="entry name" value="Hedgehog/DD-peptidase"/>
    <property type="match status" value="1"/>
</dbReference>
<accession>A0A1T5KB17</accession>
<dbReference type="GO" id="GO:0004180">
    <property type="term" value="F:carboxypeptidase activity"/>
    <property type="evidence" value="ECO:0007669"/>
    <property type="project" value="UniProtKB-KW"/>
</dbReference>
<protein>
    <submittedName>
        <fullName evidence="3">D-alanyl-D-alanine carboxypeptidase</fullName>
    </submittedName>
</protein>
<organism evidence="3 4">
    <name type="scientific">Krasilnikoviella flava</name>
    <dbReference type="NCBI Taxonomy" id="526729"/>
    <lineage>
        <taxon>Bacteria</taxon>
        <taxon>Bacillati</taxon>
        <taxon>Actinomycetota</taxon>
        <taxon>Actinomycetes</taxon>
        <taxon>Micrococcales</taxon>
        <taxon>Promicromonosporaceae</taxon>
        <taxon>Krasilnikoviella</taxon>
    </lineage>
</organism>
<name>A0A1T5KB17_9MICO</name>
<keyword evidence="4" id="KW-1185">Reference proteome</keyword>
<feature type="region of interest" description="Disordered" evidence="1">
    <location>
        <begin position="229"/>
        <end position="257"/>
    </location>
</feature>
<evidence type="ECO:0000259" key="2">
    <source>
        <dbReference type="Pfam" id="PF02557"/>
    </source>
</evidence>
<feature type="domain" description="D-alanyl-D-alanine carboxypeptidase-like core" evidence="2">
    <location>
        <begin position="273"/>
        <end position="379"/>
    </location>
</feature>
<feature type="compositionally biased region" description="Low complexity" evidence="1">
    <location>
        <begin position="55"/>
        <end position="65"/>
    </location>
</feature>
<dbReference type="PANTHER" id="PTHR34385:SF1">
    <property type="entry name" value="PEPTIDOGLYCAN L-ALANYL-D-GLUTAMATE ENDOPEPTIDASE CWLK"/>
    <property type="match status" value="1"/>
</dbReference>
<feature type="region of interest" description="Disordered" evidence="1">
    <location>
        <begin position="1"/>
        <end position="139"/>
    </location>
</feature>
<keyword evidence="3" id="KW-0121">Carboxypeptidase</keyword>
<proteinExistence type="predicted"/>
<dbReference type="Gene3D" id="3.30.1380.10">
    <property type="match status" value="1"/>
</dbReference>
<feature type="compositionally biased region" description="Basic and acidic residues" evidence="1">
    <location>
        <begin position="114"/>
        <end position="123"/>
    </location>
</feature>
<feature type="compositionally biased region" description="Basic residues" evidence="1">
    <location>
        <begin position="124"/>
        <end position="134"/>
    </location>
</feature>
<sequence length="388" mass="40290">MTQTQPAPAPTAEPTRTYPSRRDPGRGGRARPVDARRHVPEPALAPEPVHDVRPADANPAPRPDATQLFHAVEQPRPAPPVRTPAPTVVHTHVFDPVRAAARTSAEPTPAAEPARAERSPERRPARKPARKGRTPGRWAGIGVGLTVAVATTTTLTAIAPQAAAPESGDGPTTGSLEAITAAAAAAVDDRDGAASRSGARTGVAPASAVKSVAGGAKVTVSDKATMSVESLDRGEIQAPPPVLPGCEGQAAGSGSNGQIPSSELCTLWDGHTQVRGDAAVALAELNEAYQAAWGESMCITDGFRSYSQQVATKAAKGYLAAVPGTSNHGWGLAVDICPETYAGSRWDWLAANAPAYGWDNPDWARPGGSKYEPWHWEYTAGVTQMGGY</sequence>
<dbReference type="Pfam" id="PF02557">
    <property type="entry name" value="VanY"/>
    <property type="match status" value="1"/>
</dbReference>
<reference evidence="3 4" key="1">
    <citation type="submission" date="2017-02" db="EMBL/GenBank/DDBJ databases">
        <authorList>
            <person name="Peterson S.W."/>
        </authorList>
    </citation>
    <scope>NUCLEOTIDE SEQUENCE [LARGE SCALE GENOMIC DNA]</scope>
    <source>
        <strain evidence="3 4">DSM 21481</strain>
    </source>
</reference>
<feature type="compositionally biased region" description="Basic and acidic residues" evidence="1">
    <location>
        <begin position="20"/>
        <end position="40"/>
    </location>
</feature>
<dbReference type="GO" id="GO:0006508">
    <property type="term" value="P:proteolysis"/>
    <property type="evidence" value="ECO:0007669"/>
    <property type="project" value="InterPro"/>
</dbReference>
<keyword evidence="3" id="KW-0378">Hydrolase</keyword>
<keyword evidence="3" id="KW-0645">Protease</keyword>
<dbReference type="Proteomes" id="UP000189777">
    <property type="component" value="Unassembled WGS sequence"/>
</dbReference>
<dbReference type="RefSeq" id="WP_079574011.1">
    <property type="nucleotide sequence ID" value="NZ_FUZQ01000003.1"/>
</dbReference>
<dbReference type="OrthoDB" id="5496837at2"/>
<dbReference type="STRING" id="526729.SAMN04324258_2013"/>